<dbReference type="InterPro" id="IPR016163">
    <property type="entry name" value="Ald_DH_C"/>
</dbReference>
<dbReference type="SUPFAM" id="SSF53720">
    <property type="entry name" value="ALDH-like"/>
    <property type="match status" value="1"/>
</dbReference>
<evidence type="ECO:0000313" key="3">
    <source>
        <dbReference type="Proteomes" id="UP001500325"/>
    </source>
</evidence>
<proteinExistence type="predicted"/>
<feature type="region of interest" description="Disordered" evidence="1">
    <location>
        <begin position="1"/>
        <end position="31"/>
    </location>
</feature>
<accession>A0ABP8WBW1</accession>
<dbReference type="InterPro" id="IPR016161">
    <property type="entry name" value="Ald_DH/histidinol_DH"/>
</dbReference>
<evidence type="ECO:0000313" key="2">
    <source>
        <dbReference type="EMBL" id="GAA4686479.1"/>
    </source>
</evidence>
<dbReference type="Proteomes" id="UP001500325">
    <property type="component" value="Unassembled WGS sequence"/>
</dbReference>
<gene>
    <name evidence="2" type="ORF">GCM10023215_22480</name>
</gene>
<protein>
    <recommendedName>
        <fullName evidence="4">Aldehyde dehydrogenase family protein</fullName>
    </recommendedName>
</protein>
<comment type="caution">
    <text evidence="2">The sequence shown here is derived from an EMBL/GenBank/DDBJ whole genome shotgun (WGS) entry which is preliminary data.</text>
</comment>
<evidence type="ECO:0008006" key="4">
    <source>
        <dbReference type="Google" id="ProtNLM"/>
    </source>
</evidence>
<dbReference type="EMBL" id="BAABIC010000006">
    <property type="protein sequence ID" value="GAA4686479.1"/>
    <property type="molecule type" value="Genomic_DNA"/>
</dbReference>
<dbReference type="Gene3D" id="3.40.309.10">
    <property type="entry name" value="Aldehyde Dehydrogenase, Chain A, domain 2"/>
    <property type="match status" value="1"/>
</dbReference>
<keyword evidence="3" id="KW-1185">Reference proteome</keyword>
<sequence length="57" mass="6146">MIHVDRPIEATPEVPFGGTKNSGFGREPARVGPRTFVNAETVWIEGGRRSVHVVSGS</sequence>
<organism evidence="2 3">
    <name type="scientific">Pseudonocardia yuanmonensis</name>
    <dbReference type="NCBI Taxonomy" id="1095914"/>
    <lineage>
        <taxon>Bacteria</taxon>
        <taxon>Bacillati</taxon>
        <taxon>Actinomycetota</taxon>
        <taxon>Actinomycetes</taxon>
        <taxon>Pseudonocardiales</taxon>
        <taxon>Pseudonocardiaceae</taxon>
        <taxon>Pseudonocardia</taxon>
    </lineage>
</organism>
<reference evidence="3" key="1">
    <citation type="journal article" date="2019" name="Int. J. Syst. Evol. Microbiol.">
        <title>The Global Catalogue of Microorganisms (GCM) 10K type strain sequencing project: providing services to taxonomists for standard genome sequencing and annotation.</title>
        <authorList>
            <consortium name="The Broad Institute Genomics Platform"/>
            <consortium name="The Broad Institute Genome Sequencing Center for Infectious Disease"/>
            <person name="Wu L."/>
            <person name="Ma J."/>
        </authorList>
    </citation>
    <scope>NUCLEOTIDE SEQUENCE [LARGE SCALE GENOMIC DNA]</scope>
    <source>
        <strain evidence="3">JCM 18055</strain>
    </source>
</reference>
<name>A0ABP8WBW1_9PSEU</name>
<evidence type="ECO:0000256" key="1">
    <source>
        <dbReference type="SAM" id="MobiDB-lite"/>
    </source>
</evidence>